<dbReference type="EMBL" id="CP107246">
    <property type="protein sequence ID" value="WIM06865.1"/>
    <property type="molecule type" value="Genomic_DNA"/>
</dbReference>
<evidence type="ECO:0000259" key="1">
    <source>
        <dbReference type="Pfam" id="PF01048"/>
    </source>
</evidence>
<feature type="domain" description="Nucleoside phosphorylase" evidence="1">
    <location>
        <begin position="6"/>
        <end position="258"/>
    </location>
</feature>
<proteinExistence type="predicted"/>
<gene>
    <name evidence="2" type="ORF">OHM77_06275</name>
</gene>
<dbReference type="GO" id="GO:0008782">
    <property type="term" value="F:adenosylhomocysteine nucleosidase activity"/>
    <property type="evidence" value="ECO:0007669"/>
    <property type="project" value="TreeGrafter"/>
</dbReference>
<dbReference type="Pfam" id="PF01048">
    <property type="entry name" value="PNP_UDP_1"/>
    <property type="match status" value="1"/>
</dbReference>
<dbReference type="PANTHER" id="PTHR46832:SF1">
    <property type="entry name" value="5'-METHYLTHIOADENOSINE_S-ADENOSYLHOMOCYSTEINE NUCLEOSIDASE"/>
    <property type="match status" value="1"/>
</dbReference>
<dbReference type="InterPro" id="IPR000845">
    <property type="entry name" value="Nucleoside_phosphorylase_d"/>
</dbReference>
<accession>A0AA49FNT5</accession>
<dbReference type="AlphaFoldDB" id="A0AA49FNT5"/>
<dbReference type="GO" id="GO:0009116">
    <property type="term" value="P:nucleoside metabolic process"/>
    <property type="evidence" value="ECO:0007669"/>
    <property type="project" value="InterPro"/>
</dbReference>
<dbReference type="SUPFAM" id="SSF53167">
    <property type="entry name" value="Purine and uridine phosphorylases"/>
    <property type="match status" value="1"/>
</dbReference>
<dbReference type="PANTHER" id="PTHR46832">
    <property type="entry name" value="5'-METHYLTHIOADENOSINE/S-ADENOSYLHOMOCYSTEINE NUCLEOSIDASE"/>
    <property type="match status" value="1"/>
</dbReference>
<dbReference type="GO" id="GO:0005829">
    <property type="term" value="C:cytosol"/>
    <property type="evidence" value="ECO:0007669"/>
    <property type="project" value="TreeGrafter"/>
</dbReference>
<dbReference type="KEGG" id="npv:OHM77_06275"/>
<dbReference type="GO" id="GO:0019284">
    <property type="term" value="P:L-methionine salvage from S-adenosylmethionine"/>
    <property type="evidence" value="ECO:0007669"/>
    <property type="project" value="TreeGrafter"/>
</dbReference>
<protein>
    <recommendedName>
        <fullName evidence="1">Nucleoside phosphorylase domain-containing protein</fullName>
    </recommendedName>
</protein>
<dbReference type="GO" id="GO:0008930">
    <property type="term" value="F:methylthioadenosine nucleosidase activity"/>
    <property type="evidence" value="ECO:0007669"/>
    <property type="project" value="TreeGrafter"/>
</dbReference>
<reference evidence="2" key="1">
    <citation type="journal article" date="2023" name="Nat. Microbiol.">
        <title>Enrichment and characterization of a nitric oxide-reducing microbial community in a continuous bioreactor.</title>
        <authorList>
            <person name="Garrido-Amador P."/>
            <person name="Stortenbeker N."/>
            <person name="Wessels H.J.C.T."/>
            <person name="Speth D.R."/>
            <person name="Garcia-Heredia I."/>
            <person name="Kartal B."/>
        </authorList>
    </citation>
    <scope>NUCLEOTIDE SEQUENCE</scope>
    <source>
        <strain evidence="2">MAG1</strain>
    </source>
</reference>
<organism evidence="2">
    <name type="scientific">Candidatus Nitricoxidivorans perseverans</name>
    <dbReference type="NCBI Taxonomy" id="2975601"/>
    <lineage>
        <taxon>Bacteria</taxon>
        <taxon>Pseudomonadati</taxon>
        <taxon>Pseudomonadota</taxon>
        <taxon>Betaproteobacteria</taxon>
        <taxon>Nitrosomonadales</taxon>
        <taxon>Sterolibacteriaceae</taxon>
        <taxon>Candidatus Nitricoxidivorans</taxon>
    </lineage>
</organism>
<name>A0AA49FNT5_9PROT</name>
<sequence>MMEDADIALVVALSEEFETIKGAIGLSPYKSEDGIEYFSVSDGATQCKLVAYTTNEMGLVPTVCATDMLLDRINPKWLISIGLSGQLSTDCALGDVVIGTDCDLAFSEARLSVGGIDFAGKPYEVPGLQDFHKTVNLKKYLQGREPDIPLAAQKALDERRLWRKYPHIHSGCICSTDFVVDNPKAKALLLEKNRRYLCTDMESAALVSAARKRKFAGRIAVIRAVSDPADGTKKKIDELAGRNTIRHYAMRNAATLLKHAIIEVAGNAEEQNR</sequence>
<dbReference type="Gene3D" id="3.40.50.1580">
    <property type="entry name" value="Nucleoside phosphorylase domain"/>
    <property type="match status" value="1"/>
</dbReference>
<evidence type="ECO:0000313" key="2">
    <source>
        <dbReference type="EMBL" id="WIM06865.1"/>
    </source>
</evidence>
<dbReference type="Proteomes" id="UP001234916">
    <property type="component" value="Chromosome"/>
</dbReference>
<dbReference type="InterPro" id="IPR035994">
    <property type="entry name" value="Nucleoside_phosphorylase_sf"/>
</dbReference>